<feature type="compositionally biased region" description="Basic residues" evidence="2">
    <location>
        <begin position="416"/>
        <end position="430"/>
    </location>
</feature>
<dbReference type="InterPro" id="IPR010342">
    <property type="entry name" value="DUF938"/>
</dbReference>
<name>A0A0M0KAL9_9EUKA</name>
<accession>A0A0M0KAL9</accession>
<dbReference type="Gene3D" id="3.40.50.150">
    <property type="entry name" value="Vaccinia Virus protein VP39"/>
    <property type="match status" value="1"/>
</dbReference>
<dbReference type="InterPro" id="IPR029063">
    <property type="entry name" value="SAM-dependent_MTases_sf"/>
</dbReference>
<gene>
    <name evidence="3" type="ORF">Ctob_010027</name>
</gene>
<dbReference type="Proteomes" id="UP000037460">
    <property type="component" value="Unassembled WGS sequence"/>
</dbReference>
<organism evidence="3 4">
    <name type="scientific">Chrysochromulina tobinii</name>
    <dbReference type="NCBI Taxonomy" id="1460289"/>
    <lineage>
        <taxon>Eukaryota</taxon>
        <taxon>Haptista</taxon>
        <taxon>Haptophyta</taxon>
        <taxon>Prymnesiophyceae</taxon>
        <taxon>Prymnesiales</taxon>
        <taxon>Chrysochromulinaceae</taxon>
        <taxon>Chrysochromulina</taxon>
    </lineage>
</organism>
<protein>
    <submittedName>
        <fullName evidence="3">Pf06080 family protein</fullName>
    </submittedName>
</protein>
<comment type="caution">
    <text evidence="3">The sequence shown here is derived from an EMBL/GenBank/DDBJ whole genome shotgun (WGS) entry which is preliminary data.</text>
</comment>
<dbReference type="AlphaFoldDB" id="A0A0M0KAL9"/>
<proteinExistence type="inferred from homology"/>
<feature type="region of interest" description="Disordered" evidence="2">
    <location>
        <begin position="384"/>
        <end position="430"/>
    </location>
</feature>
<reference evidence="4" key="1">
    <citation type="journal article" date="2015" name="PLoS Genet.">
        <title>Genome Sequence and Transcriptome Analyses of Chrysochromulina tobin: Metabolic Tools for Enhanced Algal Fitness in the Prominent Order Prymnesiales (Haptophyceae).</title>
        <authorList>
            <person name="Hovde B.T."/>
            <person name="Deodato C.R."/>
            <person name="Hunsperger H.M."/>
            <person name="Ryken S.A."/>
            <person name="Yost W."/>
            <person name="Jha R.K."/>
            <person name="Patterson J."/>
            <person name="Monnat R.J. Jr."/>
            <person name="Barlow S.B."/>
            <person name="Starkenburg S.R."/>
            <person name="Cattolico R.A."/>
        </authorList>
    </citation>
    <scope>NUCLEOTIDE SEQUENCE</scope>
    <source>
        <strain evidence="4">CCMP291</strain>
    </source>
</reference>
<evidence type="ECO:0000313" key="4">
    <source>
        <dbReference type="Proteomes" id="UP000037460"/>
    </source>
</evidence>
<evidence type="ECO:0000313" key="3">
    <source>
        <dbReference type="EMBL" id="KOO35642.1"/>
    </source>
</evidence>
<dbReference type="Pfam" id="PF06080">
    <property type="entry name" value="DUF938"/>
    <property type="match status" value="1"/>
</dbReference>
<dbReference type="SUPFAM" id="SSF53335">
    <property type="entry name" value="S-adenosyl-L-methionine-dependent methyltransferases"/>
    <property type="match status" value="1"/>
</dbReference>
<dbReference type="PANTHER" id="PTHR20974">
    <property type="entry name" value="UPF0585 PROTEIN CG18661"/>
    <property type="match status" value="1"/>
</dbReference>
<dbReference type="EMBL" id="JWZX01000797">
    <property type="protein sequence ID" value="KOO35642.1"/>
    <property type="molecule type" value="Genomic_DNA"/>
</dbReference>
<dbReference type="PANTHER" id="PTHR20974:SF0">
    <property type="entry name" value="UPF0585 PROTEIN CG18661"/>
    <property type="match status" value="1"/>
</dbReference>
<evidence type="ECO:0000256" key="1">
    <source>
        <dbReference type="ARBA" id="ARBA00008308"/>
    </source>
</evidence>
<dbReference type="OrthoDB" id="10258744at2759"/>
<feature type="compositionally biased region" description="Polar residues" evidence="2">
    <location>
        <begin position="403"/>
        <end position="412"/>
    </location>
</feature>
<sequence length="430" mass="44921">MAADVKAEIEAELFSMAKKLLVHAKSEAVVAAAAALEAAKEEAAAKKQAAAAIKWGFMAALNPEMEAELTALLEHAKSETAVPADEAAAAKARPALASPQKATPEAAESVEVSAELIAAVLAAQGVGQQHHPSSMRNRVPILKAMIRLLPDAEEFSGAALEIATGTGALMELVAPAYPRLSVQPSEFVPKVAASPDEQWSKHGKIGIRAGLDELGNIDEHGCKVFHNVLPAVALDLSQPWPVEVTDKNGKFVLIFCVNTLHITPWECSIGLFRGAGEALAKGGHLMLYGPFRVDGEYVGADGGAGNAKFDEKLRTTNAAWGLRDVSELAKLAAGFGLPLREKVDMPANNLLLHFGKAAGAASSEIAPEIAPAVAMEVASSVDSDSGAAEIEAELEADEDEATSNEGTLSTGDALQKKKKKKRGKGIKPKA</sequence>
<feature type="compositionally biased region" description="Acidic residues" evidence="2">
    <location>
        <begin position="390"/>
        <end position="402"/>
    </location>
</feature>
<comment type="similarity">
    <text evidence="1">Belongs to the UPF0585 family.</text>
</comment>
<keyword evidence="4" id="KW-1185">Reference proteome</keyword>
<evidence type="ECO:0000256" key="2">
    <source>
        <dbReference type="SAM" id="MobiDB-lite"/>
    </source>
</evidence>